<dbReference type="Pfam" id="PF00288">
    <property type="entry name" value="GHMP_kinases_N"/>
    <property type="match status" value="1"/>
</dbReference>
<dbReference type="PIRSF" id="PIRSF010376">
    <property type="entry name" value="IspE"/>
    <property type="match status" value="1"/>
</dbReference>
<keyword evidence="4 10" id="KW-0808">Transferase</keyword>
<feature type="active site" evidence="10">
    <location>
        <position position="12"/>
    </location>
</feature>
<comment type="catalytic activity">
    <reaction evidence="10">
        <text>4-CDP-2-C-methyl-D-erythritol + ATP = 4-CDP-2-C-methyl-D-erythritol 2-phosphate + ADP + H(+)</text>
        <dbReference type="Rhea" id="RHEA:18437"/>
        <dbReference type="ChEBI" id="CHEBI:15378"/>
        <dbReference type="ChEBI" id="CHEBI:30616"/>
        <dbReference type="ChEBI" id="CHEBI:57823"/>
        <dbReference type="ChEBI" id="CHEBI:57919"/>
        <dbReference type="ChEBI" id="CHEBI:456216"/>
        <dbReference type="EC" id="2.7.1.148"/>
    </reaction>
</comment>
<dbReference type="InterPro" id="IPR020568">
    <property type="entry name" value="Ribosomal_Su5_D2-typ_SF"/>
</dbReference>
<evidence type="ECO:0000256" key="4">
    <source>
        <dbReference type="ARBA" id="ARBA00022679"/>
    </source>
</evidence>
<accession>A0A095ZAY7</accession>
<dbReference type="AlphaFoldDB" id="A0A095ZAY7"/>
<feature type="domain" description="GHMP kinase N-terminal" evidence="11">
    <location>
        <begin position="68"/>
        <end position="145"/>
    </location>
</feature>
<comment type="pathway">
    <text evidence="10">Isoprenoid biosynthesis; isopentenyl diphosphate biosynthesis via DXP pathway; isopentenyl diphosphate from 1-deoxy-D-xylulose 5-phosphate: step 3/6.</text>
</comment>
<dbReference type="NCBIfam" id="NF011202">
    <property type="entry name" value="PRK14608.1"/>
    <property type="match status" value="1"/>
</dbReference>
<dbReference type="InterPro" id="IPR014721">
    <property type="entry name" value="Ribsml_uS5_D2-typ_fold_subgr"/>
</dbReference>
<evidence type="ECO:0000256" key="5">
    <source>
        <dbReference type="ARBA" id="ARBA00022741"/>
    </source>
</evidence>
<evidence type="ECO:0000256" key="2">
    <source>
        <dbReference type="ARBA" id="ARBA00012052"/>
    </source>
</evidence>
<evidence type="ECO:0000256" key="1">
    <source>
        <dbReference type="ARBA" id="ARBA00009684"/>
    </source>
</evidence>
<dbReference type="GO" id="GO:0050515">
    <property type="term" value="F:4-(cytidine 5'-diphospho)-2-C-methyl-D-erythritol kinase activity"/>
    <property type="evidence" value="ECO:0007669"/>
    <property type="project" value="UniProtKB-UniRule"/>
</dbReference>
<dbReference type="GO" id="GO:0005524">
    <property type="term" value="F:ATP binding"/>
    <property type="evidence" value="ECO:0007669"/>
    <property type="project" value="UniProtKB-UniRule"/>
</dbReference>
<name>A0A095ZAY7_9BURK</name>
<dbReference type="RefSeq" id="WP_036558044.1">
    <property type="nucleotide sequence ID" value="NZ_JRNI01000013.1"/>
</dbReference>
<comment type="function">
    <text evidence="10">Catalyzes the phosphorylation of the position 2 hydroxy group of 4-diphosphocytidyl-2C-methyl-D-erythritol.</text>
</comment>
<dbReference type="InterPro" id="IPR004424">
    <property type="entry name" value="IspE"/>
</dbReference>
<organism evidence="13 14">
    <name type="scientific">Oligella urethralis DNF00040</name>
    <dbReference type="NCBI Taxonomy" id="1401065"/>
    <lineage>
        <taxon>Bacteria</taxon>
        <taxon>Pseudomonadati</taxon>
        <taxon>Pseudomonadota</taxon>
        <taxon>Betaproteobacteria</taxon>
        <taxon>Burkholderiales</taxon>
        <taxon>Alcaligenaceae</taxon>
        <taxon>Oligella</taxon>
    </lineage>
</organism>
<comment type="similarity">
    <text evidence="1 10">Belongs to the GHMP kinase family. IspE subfamily.</text>
</comment>
<dbReference type="GO" id="GO:0019288">
    <property type="term" value="P:isopentenyl diphosphate biosynthetic process, methylerythritol 4-phosphate pathway"/>
    <property type="evidence" value="ECO:0007669"/>
    <property type="project" value="UniProtKB-UniRule"/>
</dbReference>
<dbReference type="InterPro" id="IPR006204">
    <property type="entry name" value="GHMP_kinase_N_dom"/>
</dbReference>
<evidence type="ECO:0000256" key="3">
    <source>
        <dbReference type="ARBA" id="ARBA00017473"/>
    </source>
</evidence>
<keyword evidence="7 10" id="KW-0067">ATP-binding</keyword>
<evidence type="ECO:0000259" key="12">
    <source>
        <dbReference type="Pfam" id="PF08544"/>
    </source>
</evidence>
<dbReference type="HAMAP" id="MF_00061">
    <property type="entry name" value="IspE"/>
    <property type="match status" value="1"/>
</dbReference>
<dbReference type="SUPFAM" id="SSF54211">
    <property type="entry name" value="Ribosomal protein S5 domain 2-like"/>
    <property type="match status" value="1"/>
</dbReference>
<dbReference type="UniPathway" id="UPA00056">
    <property type="reaction ID" value="UER00094"/>
</dbReference>
<reference evidence="13 14" key="1">
    <citation type="submission" date="2014-07" db="EMBL/GenBank/DDBJ databases">
        <authorList>
            <person name="McCorrison J."/>
            <person name="Sanka R."/>
            <person name="Torralba M."/>
            <person name="Gillis M."/>
            <person name="Haft D.H."/>
            <person name="Methe B."/>
            <person name="Sutton G."/>
            <person name="Nelson K.E."/>
        </authorList>
    </citation>
    <scope>NUCLEOTIDE SEQUENCE [LARGE SCALE GENOMIC DNA]</scope>
    <source>
        <strain evidence="13 14">DNF00040</strain>
    </source>
</reference>
<gene>
    <name evidence="10" type="primary">ispE</name>
    <name evidence="13" type="ORF">HMPREF2130_03245</name>
</gene>
<evidence type="ECO:0000256" key="7">
    <source>
        <dbReference type="ARBA" id="ARBA00022840"/>
    </source>
</evidence>
<dbReference type="InterPro" id="IPR013750">
    <property type="entry name" value="GHMP_kinase_C_dom"/>
</dbReference>
<dbReference type="Pfam" id="PF08544">
    <property type="entry name" value="GHMP_kinases_C"/>
    <property type="match status" value="1"/>
</dbReference>
<dbReference type="Proteomes" id="UP000029629">
    <property type="component" value="Unassembled WGS sequence"/>
</dbReference>
<evidence type="ECO:0000256" key="9">
    <source>
        <dbReference type="ARBA" id="ARBA00032554"/>
    </source>
</evidence>
<protein>
    <recommendedName>
        <fullName evidence="3 10">4-diphosphocytidyl-2-C-methyl-D-erythritol kinase</fullName>
        <shortName evidence="10">CMK</shortName>
        <ecNumber evidence="2 10">2.7.1.148</ecNumber>
    </recommendedName>
    <alternativeName>
        <fullName evidence="9 10">4-(cytidine-5'-diphospho)-2-C-methyl-D-erythritol kinase</fullName>
    </alternativeName>
</protein>
<evidence type="ECO:0000256" key="8">
    <source>
        <dbReference type="ARBA" id="ARBA00023229"/>
    </source>
</evidence>
<dbReference type="SUPFAM" id="SSF55060">
    <property type="entry name" value="GHMP Kinase, C-terminal domain"/>
    <property type="match status" value="1"/>
</dbReference>
<dbReference type="Gene3D" id="3.30.230.10">
    <property type="match status" value="1"/>
</dbReference>
<evidence type="ECO:0000256" key="6">
    <source>
        <dbReference type="ARBA" id="ARBA00022777"/>
    </source>
</evidence>
<sequence length="305" mass="33366">MMSALTIKAPAKLNLFLHVTGRREDGYHLLQSLFVPIACYDHLSFKLDVHGQIRRLTDNAGIAEADDLVIKAAHGLRNLVGRADLGVAIALQKNIPSGAGLGGGSSDAAATLMALNQLWDLQLRRDELLPLALQLGADVPFFLYQEAALVEGIGERITPLRQDLRERLAGAHYVLLVPKLAIPTVSIFRDPCLKRDTSQLSVAQLEKALAETEPLWRYGHNDLESVARTQHPALEAMVQWLRDLGIEVRMSGAGSVFFAVCHTSQQAEEMVAQVRQAYAELLQRTDAVAELLRSLALRCVAVAAI</sequence>
<dbReference type="GO" id="GO:0016114">
    <property type="term" value="P:terpenoid biosynthetic process"/>
    <property type="evidence" value="ECO:0007669"/>
    <property type="project" value="UniProtKB-UniRule"/>
</dbReference>
<dbReference type="PANTHER" id="PTHR43527:SF2">
    <property type="entry name" value="4-DIPHOSPHOCYTIDYL-2-C-METHYL-D-ERYTHRITOL KINASE, CHLOROPLASTIC"/>
    <property type="match status" value="1"/>
</dbReference>
<keyword evidence="8 10" id="KW-0414">Isoprene biosynthesis</keyword>
<evidence type="ECO:0000256" key="10">
    <source>
        <dbReference type="HAMAP-Rule" id="MF_00061"/>
    </source>
</evidence>
<comment type="caution">
    <text evidence="13">The sequence shown here is derived from an EMBL/GenBank/DDBJ whole genome shotgun (WGS) entry which is preliminary data.</text>
</comment>
<feature type="active site" evidence="10">
    <location>
        <position position="138"/>
    </location>
</feature>
<dbReference type="eggNOG" id="COG1947">
    <property type="taxonomic scope" value="Bacteria"/>
</dbReference>
<evidence type="ECO:0000313" key="13">
    <source>
        <dbReference type="EMBL" id="KGF31526.1"/>
    </source>
</evidence>
<feature type="binding site" evidence="10">
    <location>
        <begin position="96"/>
        <end position="106"/>
    </location>
    <ligand>
        <name>ATP</name>
        <dbReference type="ChEBI" id="CHEBI:30616"/>
    </ligand>
</feature>
<dbReference type="InterPro" id="IPR036554">
    <property type="entry name" value="GHMP_kinase_C_sf"/>
</dbReference>
<dbReference type="EC" id="2.7.1.148" evidence="2 10"/>
<evidence type="ECO:0000259" key="11">
    <source>
        <dbReference type="Pfam" id="PF00288"/>
    </source>
</evidence>
<evidence type="ECO:0000313" key="14">
    <source>
        <dbReference type="Proteomes" id="UP000029629"/>
    </source>
</evidence>
<feature type="domain" description="GHMP kinase C-terminal" evidence="12">
    <location>
        <begin position="216"/>
        <end position="279"/>
    </location>
</feature>
<keyword evidence="5 10" id="KW-0547">Nucleotide-binding</keyword>
<dbReference type="NCBIfam" id="TIGR00154">
    <property type="entry name" value="ispE"/>
    <property type="match status" value="1"/>
</dbReference>
<keyword evidence="14" id="KW-1185">Reference proteome</keyword>
<dbReference type="EMBL" id="JRNI01000013">
    <property type="protein sequence ID" value="KGF31526.1"/>
    <property type="molecule type" value="Genomic_DNA"/>
</dbReference>
<dbReference type="Gene3D" id="3.30.70.890">
    <property type="entry name" value="GHMP kinase, C-terminal domain"/>
    <property type="match status" value="1"/>
</dbReference>
<proteinExistence type="inferred from homology"/>
<keyword evidence="6 10" id="KW-0418">Kinase</keyword>
<dbReference type="PANTHER" id="PTHR43527">
    <property type="entry name" value="4-DIPHOSPHOCYTIDYL-2-C-METHYL-D-ERYTHRITOL KINASE, CHLOROPLASTIC"/>
    <property type="match status" value="1"/>
</dbReference>